<name>A0A6A2X2Q3_HIBSY</name>
<proteinExistence type="predicted"/>
<dbReference type="Pfam" id="PF04043">
    <property type="entry name" value="PMEI"/>
    <property type="match status" value="1"/>
</dbReference>
<dbReference type="InterPro" id="IPR035513">
    <property type="entry name" value="Invertase/methylesterase_inhib"/>
</dbReference>
<comment type="caution">
    <text evidence="2">The sequence shown here is derived from an EMBL/GenBank/DDBJ whole genome shotgun (WGS) entry which is preliminary data.</text>
</comment>
<dbReference type="GO" id="GO:0004857">
    <property type="term" value="F:enzyme inhibitor activity"/>
    <property type="evidence" value="ECO:0007669"/>
    <property type="project" value="InterPro"/>
</dbReference>
<dbReference type="SMART" id="SM00856">
    <property type="entry name" value="PMEI"/>
    <property type="match status" value="1"/>
</dbReference>
<dbReference type="AlphaFoldDB" id="A0A6A2X2Q3"/>
<gene>
    <name evidence="2" type="ORF">F3Y22_tig00112253pilonHSYRG00195</name>
</gene>
<sequence length="153" mass="16921">MKIPFFVLKLSSSLSSPPLSPLHRNTWYVQRASMPATLGSAFARYLPTLALPTPHASWPRLSSKWASPVAKSVEELSKTLGELKHLRGETFEFQMSHAQTWVNAALTNKDTCLNGFQGVDGKKMIMNAAKVTSNALYMINRLDGSHGRHLLSP</sequence>
<evidence type="ECO:0000313" key="2">
    <source>
        <dbReference type="EMBL" id="KAE8669183.1"/>
    </source>
</evidence>
<dbReference type="Gene3D" id="1.20.140.40">
    <property type="entry name" value="Invertase/pectin methylesterase inhibitor family protein"/>
    <property type="match status" value="1"/>
</dbReference>
<organism evidence="2 3">
    <name type="scientific">Hibiscus syriacus</name>
    <name type="common">Rose of Sharon</name>
    <dbReference type="NCBI Taxonomy" id="106335"/>
    <lineage>
        <taxon>Eukaryota</taxon>
        <taxon>Viridiplantae</taxon>
        <taxon>Streptophyta</taxon>
        <taxon>Embryophyta</taxon>
        <taxon>Tracheophyta</taxon>
        <taxon>Spermatophyta</taxon>
        <taxon>Magnoliopsida</taxon>
        <taxon>eudicotyledons</taxon>
        <taxon>Gunneridae</taxon>
        <taxon>Pentapetalae</taxon>
        <taxon>rosids</taxon>
        <taxon>malvids</taxon>
        <taxon>Malvales</taxon>
        <taxon>Malvaceae</taxon>
        <taxon>Malvoideae</taxon>
        <taxon>Hibiscus</taxon>
    </lineage>
</organism>
<protein>
    <submittedName>
        <fullName evidence="2">ARM repeat superfamily protein isoform 1</fullName>
    </submittedName>
</protein>
<keyword evidence="3" id="KW-1185">Reference proteome</keyword>
<dbReference type="CDD" id="cd15798">
    <property type="entry name" value="PMEI-like_3"/>
    <property type="match status" value="1"/>
</dbReference>
<accession>A0A6A2X2Q3</accession>
<reference evidence="2" key="1">
    <citation type="submission" date="2019-09" db="EMBL/GenBank/DDBJ databases">
        <title>Draft genome information of white flower Hibiscus syriacus.</title>
        <authorList>
            <person name="Kim Y.-M."/>
        </authorList>
    </citation>
    <scope>NUCLEOTIDE SEQUENCE [LARGE SCALE GENOMIC DNA]</scope>
    <source>
        <strain evidence="2">YM2019G1</strain>
    </source>
</reference>
<evidence type="ECO:0000313" key="3">
    <source>
        <dbReference type="Proteomes" id="UP000436088"/>
    </source>
</evidence>
<evidence type="ECO:0000259" key="1">
    <source>
        <dbReference type="SMART" id="SM00856"/>
    </source>
</evidence>
<dbReference type="EMBL" id="VEPZ02001532">
    <property type="protein sequence ID" value="KAE8669183.1"/>
    <property type="molecule type" value="Genomic_DNA"/>
</dbReference>
<dbReference type="Proteomes" id="UP000436088">
    <property type="component" value="Unassembled WGS sequence"/>
</dbReference>
<dbReference type="InterPro" id="IPR006501">
    <property type="entry name" value="Pectinesterase_inhib_dom"/>
</dbReference>
<feature type="domain" description="Pectinesterase inhibitor" evidence="1">
    <location>
        <begin position="9"/>
        <end position="138"/>
    </location>
</feature>
<dbReference type="SUPFAM" id="SSF101148">
    <property type="entry name" value="Plant invertase/pectin methylesterase inhibitor"/>
    <property type="match status" value="1"/>
</dbReference>